<feature type="compositionally biased region" description="Low complexity" evidence="1">
    <location>
        <begin position="992"/>
        <end position="1030"/>
    </location>
</feature>
<dbReference type="OrthoDB" id="6396403at2759"/>
<dbReference type="Proteomes" id="UP000283509">
    <property type="component" value="Unassembled WGS sequence"/>
</dbReference>
<reference evidence="2 3" key="2">
    <citation type="submission" date="2019-01" db="EMBL/GenBank/DDBJ databases">
        <title>The decoding of complex shrimp genome reveals the adaptation for benthos swimmer, frequently molting mechanism and breeding impact on genome.</title>
        <authorList>
            <person name="Sun Y."/>
            <person name="Gao Y."/>
            <person name="Yu Y."/>
        </authorList>
    </citation>
    <scope>NUCLEOTIDE SEQUENCE [LARGE SCALE GENOMIC DNA]</scope>
    <source>
        <tissue evidence="2">Muscle</tissue>
    </source>
</reference>
<reference evidence="2 3" key="1">
    <citation type="submission" date="2018-04" db="EMBL/GenBank/DDBJ databases">
        <authorList>
            <person name="Zhang X."/>
            <person name="Yuan J."/>
            <person name="Li F."/>
            <person name="Xiang J."/>
        </authorList>
    </citation>
    <scope>NUCLEOTIDE SEQUENCE [LARGE SCALE GENOMIC DNA]</scope>
    <source>
        <tissue evidence="2">Muscle</tissue>
    </source>
</reference>
<feature type="compositionally biased region" description="Low complexity" evidence="1">
    <location>
        <begin position="309"/>
        <end position="352"/>
    </location>
</feature>
<dbReference type="PANTHER" id="PTHR20987:SF0">
    <property type="entry name" value="CHITIN-BINDING TYPE-2 DOMAIN-CONTAINING PROTEIN-RELATED"/>
    <property type="match status" value="1"/>
</dbReference>
<evidence type="ECO:0000256" key="1">
    <source>
        <dbReference type="SAM" id="MobiDB-lite"/>
    </source>
</evidence>
<feature type="region of interest" description="Disordered" evidence="1">
    <location>
        <begin position="306"/>
        <end position="363"/>
    </location>
</feature>
<feature type="compositionally biased region" description="Low complexity" evidence="1">
    <location>
        <begin position="58"/>
        <end position="73"/>
    </location>
</feature>
<dbReference type="EMBL" id="QCYY01000822">
    <property type="protein sequence ID" value="ROT82446.1"/>
    <property type="molecule type" value="Genomic_DNA"/>
</dbReference>
<organism evidence="2 3">
    <name type="scientific">Penaeus vannamei</name>
    <name type="common">Whiteleg shrimp</name>
    <name type="synonym">Litopenaeus vannamei</name>
    <dbReference type="NCBI Taxonomy" id="6689"/>
    <lineage>
        <taxon>Eukaryota</taxon>
        <taxon>Metazoa</taxon>
        <taxon>Ecdysozoa</taxon>
        <taxon>Arthropoda</taxon>
        <taxon>Crustacea</taxon>
        <taxon>Multicrustacea</taxon>
        <taxon>Malacostraca</taxon>
        <taxon>Eumalacostraca</taxon>
        <taxon>Eucarida</taxon>
        <taxon>Decapoda</taxon>
        <taxon>Dendrobranchiata</taxon>
        <taxon>Penaeoidea</taxon>
        <taxon>Penaeidae</taxon>
        <taxon>Penaeus</taxon>
    </lineage>
</organism>
<feature type="region of interest" description="Disordered" evidence="1">
    <location>
        <begin position="988"/>
        <end position="1034"/>
    </location>
</feature>
<feature type="region of interest" description="Disordered" evidence="1">
    <location>
        <begin position="1146"/>
        <end position="1233"/>
    </location>
</feature>
<feature type="compositionally biased region" description="Low complexity" evidence="1">
    <location>
        <begin position="739"/>
        <end position="759"/>
    </location>
</feature>
<feature type="region of interest" description="Disordered" evidence="1">
    <location>
        <begin position="739"/>
        <end position="775"/>
    </location>
</feature>
<accession>A0A3R7PZZ2</accession>
<dbReference type="AlphaFoldDB" id="A0A3R7PZZ2"/>
<feature type="region of interest" description="Disordered" evidence="1">
    <location>
        <begin position="1046"/>
        <end position="1084"/>
    </location>
</feature>
<feature type="compositionally biased region" description="Basic and acidic residues" evidence="1">
    <location>
        <begin position="764"/>
        <end position="775"/>
    </location>
</feature>
<comment type="caution">
    <text evidence="2">The sequence shown here is derived from an EMBL/GenBank/DDBJ whole genome shotgun (WGS) entry which is preliminary data.</text>
</comment>
<protein>
    <submittedName>
        <fullName evidence="2">Uncharacterized protein</fullName>
    </submittedName>
</protein>
<evidence type="ECO:0000313" key="2">
    <source>
        <dbReference type="EMBL" id="ROT82446.1"/>
    </source>
</evidence>
<gene>
    <name evidence="2" type="ORF">C7M84_024405</name>
</gene>
<keyword evidence="3" id="KW-1185">Reference proteome</keyword>
<feature type="region of interest" description="Disordered" evidence="1">
    <location>
        <begin position="58"/>
        <end position="83"/>
    </location>
</feature>
<dbReference type="PANTHER" id="PTHR20987">
    <property type="entry name" value="CHITIN-BINDING TYPE-2 DOMAIN-CONTAINING PROTEIN-RELATED"/>
    <property type="match status" value="1"/>
</dbReference>
<name>A0A3R7PZZ2_PENVA</name>
<sequence>MSYLMFLLTGRIDKRSLAVRVDQDMTVVRNCTDDCDITTTEMPTTTPTETPTTTVITETSTTAPTTETIRTTPFPLPNTTTAGPIIIEPIDPIPEEEVDTIVQVIEDVDCFDCNDTMSEYSQSVIIENKYEMDDFEKALSRLQESENSHCVIEAIYSQDANATANATWYYMDQQELVWTEVEEEYESDIHIGHGLVVILPLILSNGSWSYVILVRTYVDKPASPIVQIQQAFVDHSGCGCVGENATEDGTNVANYVSQHFEHRSNYSDLALDLDSMTDYIKMLEAVPPFERQYIDIIAINEIEGPDCNETTTMEPTTTVETTTPEETTTTVETTTTGETTTPTVTTTTPTKTTTKEPTFEIKPFPKPKEETIIQVDEHYEANADCNDTESNFLQEVVIDNDFDKDDFVYALHRLKASEESHCVIETVFSQDSNISANSSWYYMDENDLIYLEEKEYQRDVHIGHGILVVLPLISVDGTPTFVILLRTFTDEPASPIVQIAQSFQSHRDCGCLGDNGVEDLGNRTDDVMHSVIQHFTEISYYNVSNMDLDSLTDYMQMLAAVPAFERHLTDIIVQNVFEEECEENETTTISSTTESTVLTETTFTTLESTILLETTTTPESTVLPETTFTSLASTTSSVTTLTTLEPTNLPETSTTPVTVTTLESTNLPETSTTPVIVTTLESTNLPETSTTPVIVTTLESTNLPETSTTPVIVTTLESTNLPETTTTPVIVTTLESTNLPETTPETTTTVMESTTIPETSTRPESTRIEPITKPKEDTIVQVDEHVDTDVDCNDTDSSFLQEVIIDNEFDKDEFVHAVHRLKASEKSHCVIETVFSQDSNISANSSWYYMDENDLIYLEEKEYQRDVHIGYGVLVILPFVDVDGSLVVVTLFRTFTAEPASPIVQIAQSFRSHRDCGCIGEGEVEGLGNGTYDVTSSVIQHFSEISSYNISDLELESLTDYLQMLQAVPPFDRHLFEIIIHKTLEEECEQNETTTISTTTVETSTTAEATTVTSPTESTTSSSTTTPETTNPMTTILPSVTFTTVETSSVPSTTSTSSAELTTETSLGTTTPQTTAAGTTTPGIITSTAENTTILGPTTTVFTPPKTTTSTTEILTTGIITSLETTKSTSGTTVSPTAISTTPEPIITDVTTTPEPTTTAVTTTPEPTVTVDTTTPEPTVTVDTTTPEPTVTVDTTTPEPTVTVDTTTPEPTVTVDTTTPEPTTTAVTTIQSP</sequence>
<proteinExistence type="predicted"/>
<evidence type="ECO:0000313" key="3">
    <source>
        <dbReference type="Proteomes" id="UP000283509"/>
    </source>
</evidence>